<evidence type="ECO:0000313" key="2">
    <source>
        <dbReference type="EMBL" id="PVU88518.1"/>
    </source>
</evidence>
<name>A0A2T9Y854_9FUNG</name>
<dbReference type="Gene3D" id="1.25.40.990">
    <property type="match status" value="2"/>
</dbReference>
<dbReference type="GO" id="GO:0005737">
    <property type="term" value="C:cytoplasm"/>
    <property type="evidence" value="ECO:0007669"/>
    <property type="project" value="TreeGrafter"/>
</dbReference>
<dbReference type="EMBL" id="MBFR01000379">
    <property type="protein sequence ID" value="PVU88518.1"/>
    <property type="molecule type" value="Genomic_DNA"/>
</dbReference>
<dbReference type="Proteomes" id="UP000245383">
    <property type="component" value="Unassembled WGS sequence"/>
</dbReference>
<evidence type="ECO:0000259" key="1">
    <source>
        <dbReference type="Pfam" id="PF03399"/>
    </source>
</evidence>
<dbReference type="PANTHER" id="PTHR12436">
    <property type="entry name" value="80 KDA MCM3-ASSOCIATED PROTEIN"/>
    <property type="match status" value="1"/>
</dbReference>
<proteinExistence type="predicted"/>
<dbReference type="AlphaFoldDB" id="A0A2T9Y854"/>
<feature type="domain" description="SAC3/GANP/THP3 conserved" evidence="1">
    <location>
        <begin position="154"/>
        <end position="320"/>
    </location>
</feature>
<dbReference type="STRING" id="133385.A0A2T9Y854"/>
<protein>
    <recommendedName>
        <fullName evidence="1">SAC3/GANP/THP3 conserved domain-containing protein</fullName>
    </recommendedName>
</protein>
<dbReference type="OrthoDB" id="264795at2759"/>
<keyword evidence="3" id="KW-1185">Reference proteome</keyword>
<dbReference type="GO" id="GO:0006406">
    <property type="term" value="P:mRNA export from nucleus"/>
    <property type="evidence" value="ECO:0007669"/>
    <property type="project" value="TreeGrafter"/>
</dbReference>
<dbReference type="PANTHER" id="PTHR12436:SF3">
    <property type="entry name" value="GERMINAL-CENTER ASSOCIATED NUCLEAR PROTEIN"/>
    <property type="match status" value="1"/>
</dbReference>
<dbReference type="GO" id="GO:0070390">
    <property type="term" value="C:transcription export complex 2"/>
    <property type="evidence" value="ECO:0007669"/>
    <property type="project" value="TreeGrafter"/>
</dbReference>
<reference evidence="2 3" key="1">
    <citation type="journal article" date="2018" name="MBio">
        <title>Comparative Genomics Reveals the Core Gene Toolbox for the Fungus-Insect Symbiosis.</title>
        <authorList>
            <person name="Wang Y."/>
            <person name="Stata M."/>
            <person name="Wang W."/>
            <person name="Stajich J.E."/>
            <person name="White M.M."/>
            <person name="Moncalvo J.M."/>
        </authorList>
    </citation>
    <scope>NUCLEOTIDE SEQUENCE [LARGE SCALE GENOMIC DNA]</scope>
    <source>
        <strain evidence="2 3">SWE-8-4</strain>
    </source>
</reference>
<dbReference type="InterPro" id="IPR005062">
    <property type="entry name" value="SAC3/GANP/THP3_conserved"/>
</dbReference>
<organism evidence="2 3">
    <name type="scientific">Smittium simulii</name>
    <dbReference type="NCBI Taxonomy" id="133385"/>
    <lineage>
        <taxon>Eukaryota</taxon>
        <taxon>Fungi</taxon>
        <taxon>Fungi incertae sedis</taxon>
        <taxon>Zoopagomycota</taxon>
        <taxon>Kickxellomycotina</taxon>
        <taxon>Harpellomycetes</taxon>
        <taxon>Harpellales</taxon>
        <taxon>Legeriomycetaceae</taxon>
        <taxon>Smittium</taxon>
    </lineage>
</organism>
<evidence type="ECO:0000313" key="3">
    <source>
        <dbReference type="Proteomes" id="UP000245383"/>
    </source>
</evidence>
<gene>
    <name evidence="2" type="ORF">BB561_005807</name>
</gene>
<dbReference type="InterPro" id="IPR045107">
    <property type="entry name" value="SAC3/GANP/THP3"/>
</dbReference>
<comment type="caution">
    <text evidence="2">The sequence shown here is derived from an EMBL/GenBank/DDBJ whole genome shotgun (WGS) entry which is preliminary data.</text>
</comment>
<sequence length="397" mass="45572">MDQSSLAKESRDFRFNKAPASNKYLQLKDDRERLRNDYILKGILDDPNAKKVLSAAKPTVGTCTLMCPDFEAEEREYQKGLDKLEMIPGTDKVDKSKAVKTFHRSAAGNDQPLPEDIRTPQTLERTMDYLINIILPSDPTLCDVHQFIRDRTRTLQTLIEIYDEHRIQSNNNDLVSPNECEIRSYHLLTHMRDMDGRRLAERLPDSLFWSPILQQALKLARLAQCCNSLIGRNEPPNLDLSQNNFSSFFKEIKSDRTPYLLACIAEFYFVDIRRAACKTLNNSIIYQLNKEYSTERLTNLLGFDDVKDCISFCNDFGLNADMHGVSFGQKINRVFVMTEPEIKPKRKKSLLLVEIKRSGLKNHEFVNGSGLGVTLPKATFDSITNFSFRFYENTTIG</sequence>
<dbReference type="Pfam" id="PF03399">
    <property type="entry name" value="SAC3_GANP"/>
    <property type="match status" value="1"/>
</dbReference>
<accession>A0A2T9Y854</accession>